<proteinExistence type="predicted"/>
<evidence type="ECO:0000256" key="1">
    <source>
        <dbReference type="ARBA" id="ARBA00023122"/>
    </source>
</evidence>
<dbReference type="PANTHER" id="PTHR43080:SF4">
    <property type="entry name" value="CRO-LIKE PROTEIN"/>
    <property type="match status" value="1"/>
</dbReference>
<dbReference type="PROSITE" id="PS51371">
    <property type="entry name" value="CBS"/>
    <property type="match status" value="1"/>
</dbReference>
<dbReference type="CDD" id="cd00093">
    <property type="entry name" value="HTH_XRE"/>
    <property type="match status" value="1"/>
</dbReference>
<evidence type="ECO:0000313" key="5">
    <source>
        <dbReference type="EMBL" id="MBX8630983.1"/>
    </source>
</evidence>
<dbReference type="SUPFAM" id="SSF54631">
    <property type="entry name" value="CBS-domain pair"/>
    <property type="match status" value="1"/>
</dbReference>
<evidence type="ECO:0000313" key="6">
    <source>
        <dbReference type="EMBL" id="MBX8643198.1"/>
    </source>
</evidence>
<dbReference type="InterPro" id="IPR046342">
    <property type="entry name" value="CBS_dom_sf"/>
</dbReference>
<dbReference type="Gene3D" id="1.10.260.40">
    <property type="entry name" value="lambda repressor-like DNA-binding domains"/>
    <property type="match status" value="1"/>
</dbReference>
<dbReference type="InterPro" id="IPR001387">
    <property type="entry name" value="Cro/C1-type_HTH"/>
</dbReference>
<feature type="domain" description="HTH cro/C1-type" evidence="3">
    <location>
        <begin position="9"/>
        <end position="47"/>
    </location>
</feature>
<accession>A0A8J7YLW4</accession>
<dbReference type="SUPFAM" id="SSF47413">
    <property type="entry name" value="lambda repressor-like DNA-binding domains"/>
    <property type="match status" value="1"/>
</dbReference>
<dbReference type="Proteomes" id="UP000716004">
    <property type="component" value="Unassembled WGS sequence"/>
</dbReference>
<dbReference type="AlphaFoldDB" id="A0A8J7YLW4"/>
<evidence type="ECO:0000259" key="4">
    <source>
        <dbReference type="PROSITE" id="PS51371"/>
    </source>
</evidence>
<dbReference type="Pfam" id="PF01381">
    <property type="entry name" value="HTH_3"/>
    <property type="match status" value="1"/>
</dbReference>
<dbReference type="EMBL" id="JAGVSJ010000001">
    <property type="protein sequence ID" value="MBX8630983.1"/>
    <property type="molecule type" value="Genomic_DNA"/>
</dbReference>
<reference evidence="6" key="1">
    <citation type="submission" date="2021-05" db="EMBL/GenBank/DDBJ databases">
        <title>Genomic insights into ecological role and evolution of a novel Thermoplasmata order Candidatus Sysuiplasmatales.</title>
        <authorList>
            <person name="Yuan Y."/>
        </authorList>
    </citation>
    <scope>NUCLEOTIDE SEQUENCE</scope>
    <source>
        <strain evidence="6">TUT19-bin139</strain>
        <strain evidence="5">YP2-bin.285</strain>
    </source>
</reference>
<dbReference type="InterPro" id="IPR051257">
    <property type="entry name" value="Diverse_CBS-Domain"/>
</dbReference>
<dbReference type="SMART" id="SM00116">
    <property type="entry name" value="CBS"/>
    <property type="match status" value="2"/>
</dbReference>
<protein>
    <submittedName>
        <fullName evidence="6">CBS domain-containing protein</fullName>
    </submittedName>
</protein>
<keyword evidence="1 2" id="KW-0129">CBS domain</keyword>
<dbReference type="PROSITE" id="PS50943">
    <property type="entry name" value="HTH_CROC1"/>
    <property type="match status" value="1"/>
</dbReference>
<dbReference type="Pfam" id="PF00571">
    <property type="entry name" value="CBS"/>
    <property type="match status" value="2"/>
</dbReference>
<dbReference type="GO" id="GO:0003677">
    <property type="term" value="F:DNA binding"/>
    <property type="evidence" value="ECO:0007669"/>
    <property type="project" value="InterPro"/>
</dbReference>
<name>A0A8J7YLW4_9ARCH</name>
<dbReference type="PIRSF" id="PIRSF037253">
    <property type="entry name" value="HTH_CBS_prd"/>
    <property type="match status" value="1"/>
</dbReference>
<dbReference type="InterPro" id="IPR010982">
    <property type="entry name" value="Lambda_DNA-bd_dom_sf"/>
</dbReference>
<dbReference type="InterPro" id="IPR000644">
    <property type="entry name" value="CBS_dom"/>
</dbReference>
<dbReference type="InterPro" id="IPR017158">
    <property type="entry name" value="Tscrpt-reg_CBS-contain_prd"/>
</dbReference>
<dbReference type="EMBL" id="JAHEAC010000001">
    <property type="protein sequence ID" value="MBX8643198.1"/>
    <property type="molecule type" value="Genomic_DNA"/>
</dbReference>
<dbReference type="PANTHER" id="PTHR43080">
    <property type="entry name" value="CBS DOMAIN-CONTAINING PROTEIN CBSX3, MITOCHONDRIAL"/>
    <property type="match status" value="1"/>
</dbReference>
<sequence>MPFPRIEDIKKMRKQLDMTQSQLAKAANVSQSTIAKLERKSISASYEIVTRVFNTLEAEGRSRKLRKTAKDVLHPSVVSVSNDSTLAAVSELMKKRGYSQLPVMSGESVIGSISEEIILNKLREGMGLDELSRVKVEEVMNDAYPVITEDTPVESVAALLTHSPAVLVQRKGKISGIITKSDLLKLI</sequence>
<dbReference type="SMART" id="SM00530">
    <property type="entry name" value="HTH_XRE"/>
    <property type="match status" value="1"/>
</dbReference>
<dbReference type="Gene3D" id="3.10.580.10">
    <property type="entry name" value="CBS-domain"/>
    <property type="match status" value="1"/>
</dbReference>
<gene>
    <name evidence="5" type="ORF">J9259_00435</name>
    <name evidence="6" type="ORF">KIY12_00470</name>
</gene>
<feature type="domain" description="CBS" evidence="4">
    <location>
        <begin position="73"/>
        <end position="130"/>
    </location>
</feature>
<dbReference type="Proteomes" id="UP000750197">
    <property type="component" value="Unassembled WGS sequence"/>
</dbReference>
<evidence type="ECO:0000313" key="7">
    <source>
        <dbReference type="Proteomes" id="UP000750197"/>
    </source>
</evidence>
<evidence type="ECO:0000259" key="3">
    <source>
        <dbReference type="PROSITE" id="PS50943"/>
    </source>
</evidence>
<evidence type="ECO:0000256" key="2">
    <source>
        <dbReference type="PROSITE-ProRule" id="PRU00703"/>
    </source>
</evidence>
<organism evidence="6 7">
    <name type="scientific">Candidatus Sysuiplasma superficiale</name>
    <dbReference type="NCBI Taxonomy" id="2823368"/>
    <lineage>
        <taxon>Archaea</taxon>
        <taxon>Methanobacteriati</taxon>
        <taxon>Thermoplasmatota</taxon>
        <taxon>Thermoplasmata</taxon>
        <taxon>Candidatus Sysuiplasmatales</taxon>
        <taxon>Candidatus Sysuiplasmataceae</taxon>
        <taxon>Candidatus Sysuiplasma</taxon>
    </lineage>
</organism>
<comment type="caution">
    <text evidence="6">The sequence shown here is derived from an EMBL/GenBank/DDBJ whole genome shotgun (WGS) entry which is preliminary data.</text>
</comment>